<dbReference type="InterPro" id="IPR035940">
    <property type="entry name" value="CAP_sf"/>
</dbReference>
<feature type="compositionally biased region" description="Basic and acidic residues" evidence="1">
    <location>
        <begin position="64"/>
        <end position="75"/>
    </location>
</feature>
<evidence type="ECO:0000313" key="4">
    <source>
        <dbReference type="EMBL" id="MBM2620191.1"/>
    </source>
</evidence>
<feature type="compositionally biased region" description="Polar residues" evidence="1">
    <location>
        <begin position="179"/>
        <end position="189"/>
    </location>
</feature>
<keyword evidence="5" id="KW-1185">Reference proteome</keyword>
<dbReference type="PANTHER" id="PTHR31157:SF1">
    <property type="entry name" value="SCP DOMAIN-CONTAINING PROTEIN"/>
    <property type="match status" value="1"/>
</dbReference>
<protein>
    <submittedName>
        <fullName evidence="4">CAP domain-containing protein</fullName>
    </submittedName>
</protein>
<dbReference type="InterPro" id="IPR014044">
    <property type="entry name" value="CAP_dom"/>
</dbReference>
<organism evidence="4 5">
    <name type="scientific">Paractinoplanes ovalisporus</name>
    <dbReference type="NCBI Taxonomy" id="2810368"/>
    <lineage>
        <taxon>Bacteria</taxon>
        <taxon>Bacillati</taxon>
        <taxon>Actinomycetota</taxon>
        <taxon>Actinomycetes</taxon>
        <taxon>Micromonosporales</taxon>
        <taxon>Micromonosporaceae</taxon>
        <taxon>Paractinoplanes</taxon>
    </lineage>
</organism>
<dbReference type="EMBL" id="JAENHP010000013">
    <property type="protein sequence ID" value="MBM2620191.1"/>
    <property type="molecule type" value="Genomic_DNA"/>
</dbReference>
<evidence type="ECO:0000313" key="5">
    <source>
        <dbReference type="Proteomes" id="UP000632138"/>
    </source>
</evidence>
<dbReference type="Proteomes" id="UP000632138">
    <property type="component" value="Unassembled WGS sequence"/>
</dbReference>
<feature type="chain" id="PRO_5045244685" evidence="2">
    <location>
        <begin position="29"/>
        <end position="340"/>
    </location>
</feature>
<feature type="region of interest" description="Disordered" evidence="1">
    <location>
        <begin position="25"/>
        <end position="211"/>
    </location>
</feature>
<feature type="signal peptide" evidence="2">
    <location>
        <begin position="1"/>
        <end position="28"/>
    </location>
</feature>
<dbReference type="Pfam" id="PF00188">
    <property type="entry name" value="CAP"/>
    <property type="match status" value="1"/>
</dbReference>
<dbReference type="RefSeq" id="WP_203380171.1">
    <property type="nucleotide sequence ID" value="NZ_JAENHP010000013.1"/>
</dbReference>
<keyword evidence="2" id="KW-0732">Signal</keyword>
<comment type="caution">
    <text evidence="4">The sequence shown here is derived from an EMBL/GenBank/DDBJ whole genome shotgun (WGS) entry which is preliminary data.</text>
</comment>
<name>A0ABS2AK51_9ACTN</name>
<evidence type="ECO:0000259" key="3">
    <source>
        <dbReference type="Pfam" id="PF00188"/>
    </source>
</evidence>
<sequence>MRKPLVVVCAAASALLLAGGVAATSASADERPGWSDFFWPSLFGSDSSPDGFPGGSRDTAADPFADRGAPERPTLDDPAADDSDDAGSASRPNRARPDGDAAPDAPDADDAAGADGASGADDAPGGDAASGADAASDADAASGADADSGTDTRGSGGRSRQQADAHRQAARPHGAAQQPGFSAQRQPAANSGVMAGARQAVTSRDVSASPGAPVQQRVLGLINQNRRRGGCHSLTLDRRLIEAANDHAADMARRDYFDHQSPNGDSAGDRVSEAGYRWKRYGENIARGADSAYEVVNGWMNSPTHRRNILDCRLHQMGIGLAISGDRTPYWVQDFATPDA</sequence>
<gene>
    <name evidence="4" type="ORF">JIG36_32220</name>
</gene>
<accession>A0ABS2AK51</accession>
<evidence type="ECO:0000256" key="2">
    <source>
        <dbReference type="SAM" id="SignalP"/>
    </source>
</evidence>
<evidence type="ECO:0000256" key="1">
    <source>
        <dbReference type="SAM" id="MobiDB-lite"/>
    </source>
</evidence>
<proteinExistence type="predicted"/>
<reference evidence="4 5" key="1">
    <citation type="submission" date="2021-01" db="EMBL/GenBank/DDBJ databases">
        <title>Actinoplanes sp. nov. LDG1-06 isolated from lichen.</title>
        <authorList>
            <person name="Saeng-In P."/>
            <person name="Phongsopitanun W."/>
            <person name="Kanchanasin P."/>
            <person name="Yuki M."/>
            <person name="Kudo T."/>
            <person name="Ohkuma M."/>
            <person name="Tanasupawat S."/>
        </authorList>
    </citation>
    <scope>NUCLEOTIDE SEQUENCE [LARGE SCALE GENOMIC DNA]</scope>
    <source>
        <strain evidence="4 5">LDG1-06</strain>
    </source>
</reference>
<dbReference type="CDD" id="cd05379">
    <property type="entry name" value="CAP_bacterial"/>
    <property type="match status" value="1"/>
</dbReference>
<dbReference type="PANTHER" id="PTHR31157">
    <property type="entry name" value="SCP DOMAIN-CONTAINING PROTEIN"/>
    <property type="match status" value="1"/>
</dbReference>
<feature type="compositionally biased region" description="Low complexity" evidence="1">
    <location>
        <begin position="113"/>
        <end position="160"/>
    </location>
</feature>
<dbReference type="SUPFAM" id="SSF55797">
    <property type="entry name" value="PR-1-like"/>
    <property type="match status" value="1"/>
</dbReference>
<feature type="domain" description="SCP" evidence="3">
    <location>
        <begin position="219"/>
        <end position="335"/>
    </location>
</feature>
<dbReference type="Gene3D" id="3.40.33.10">
    <property type="entry name" value="CAP"/>
    <property type="match status" value="1"/>
</dbReference>